<evidence type="ECO:0000259" key="9">
    <source>
        <dbReference type="PROSITE" id="PS51363"/>
    </source>
</evidence>
<feature type="region of interest" description="Disordered" evidence="8">
    <location>
        <begin position="130"/>
        <end position="192"/>
    </location>
</feature>
<feature type="compositionally biased region" description="Basic and acidic residues" evidence="8">
    <location>
        <begin position="158"/>
        <end position="168"/>
    </location>
</feature>
<dbReference type="Gene3D" id="2.20.25.350">
    <property type="match status" value="1"/>
</dbReference>
<name>A0A6A4WL58_AMPAM</name>
<feature type="compositionally biased region" description="Low complexity" evidence="8">
    <location>
        <begin position="403"/>
        <end position="414"/>
    </location>
</feature>
<dbReference type="GO" id="GO:0005525">
    <property type="term" value="F:GTP binding"/>
    <property type="evidence" value="ECO:0007669"/>
    <property type="project" value="UniProtKB-KW"/>
</dbReference>
<keyword evidence="3 10" id="KW-0396">Initiation factor</keyword>
<accession>A0A6A4WL58</accession>
<dbReference type="SUPFAM" id="SSF100966">
    <property type="entry name" value="Translation initiation factor 2 beta, aIF2beta, N-terminal domain"/>
    <property type="match status" value="1"/>
</dbReference>
<evidence type="ECO:0000256" key="6">
    <source>
        <dbReference type="ARBA" id="ARBA00022917"/>
    </source>
</evidence>
<dbReference type="Pfam" id="PF01873">
    <property type="entry name" value="eIF-5_eIF-2B"/>
    <property type="match status" value="1"/>
</dbReference>
<dbReference type="FunFam" id="2.20.25.350:FF:000001">
    <property type="entry name" value="Eukaryotic translation initiation factor 5"/>
    <property type="match status" value="1"/>
</dbReference>
<evidence type="ECO:0000256" key="3">
    <source>
        <dbReference type="ARBA" id="ARBA00022540"/>
    </source>
</evidence>
<dbReference type="OrthoDB" id="10250831at2759"/>
<dbReference type="InterPro" id="IPR016189">
    <property type="entry name" value="Transl_init_fac_IF2/IF5_N"/>
</dbReference>
<dbReference type="PANTHER" id="PTHR23001:SF7">
    <property type="entry name" value="EUKARYOTIC TRANSLATION INITIATION FACTOR 5"/>
    <property type="match status" value="1"/>
</dbReference>
<dbReference type="SMART" id="SM00653">
    <property type="entry name" value="eIF2B_5"/>
    <property type="match status" value="1"/>
</dbReference>
<evidence type="ECO:0000256" key="4">
    <source>
        <dbReference type="ARBA" id="ARBA00022553"/>
    </source>
</evidence>
<dbReference type="FunFam" id="1.25.40.180:FF:000018">
    <property type="entry name" value="eukaryotic translation initiation factor 5"/>
    <property type="match status" value="1"/>
</dbReference>
<dbReference type="SMART" id="SM00515">
    <property type="entry name" value="eIF5C"/>
    <property type="match status" value="1"/>
</dbReference>
<dbReference type="InterPro" id="IPR045196">
    <property type="entry name" value="IF2/IF5"/>
</dbReference>
<dbReference type="GO" id="GO:0005829">
    <property type="term" value="C:cytosol"/>
    <property type="evidence" value="ECO:0007669"/>
    <property type="project" value="TreeGrafter"/>
</dbReference>
<dbReference type="GO" id="GO:0001732">
    <property type="term" value="P:formation of cytoplasmic translation initiation complex"/>
    <property type="evidence" value="ECO:0007669"/>
    <property type="project" value="TreeGrafter"/>
</dbReference>
<sequence length="429" mass="48263">MALNVNTSVTDVFYRYKMPRLLAKVEGKGNGIKTVVVNMNPCKYFGCELGAQTLMDAKNDRYIVNGAHDASKLQEMLDGFIRKFVLCPSCDNPETVLQVREKKGVIGQSCKACGYQGMLDMRHKLTTFILKNPPDADPNAAGKSLTKKAAKKGKKGKSNGEDKGSDHSEDGDDQLEGWSTDAPAKPELDDDWSVDVSEEAVQRRQAELTDGVKGLTINDDLEKAEKDRLEIFYKYVLQRRDAGQLTGHEKSVLAEAERLDVKDKAPLVLSELLFNDAIISQITQYRVLLLRFTHENKKAQKYLVGGMEQVINLYKDQLLPKVPHILKRLYDLDVLDEEVLLEWAKKPSKKYVSRELSEEMHTRAAPFITWLREAEEESDSESEEDDVEITYDDRAREIKVEKAAPAPAAKTAAEPAEEEGHEDIDIDDI</sequence>
<evidence type="ECO:0000256" key="1">
    <source>
        <dbReference type="ARBA" id="ARBA00010397"/>
    </source>
</evidence>
<keyword evidence="4" id="KW-0597">Phosphoprotein</keyword>
<dbReference type="EMBL" id="VIIS01000710">
    <property type="protein sequence ID" value="KAF0305959.1"/>
    <property type="molecule type" value="Genomic_DNA"/>
</dbReference>
<reference evidence="10 11" key="1">
    <citation type="submission" date="2019-07" db="EMBL/GenBank/DDBJ databases">
        <title>Draft genome assembly of a fouling barnacle, Amphibalanus amphitrite (Darwin, 1854): The first reference genome for Thecostraca.</title>
        <authorList>
            <person name="Kim W."/>
        </authorList>
    </citation>
    <scope>NUCLEOTIDE SEQUENCE [LARGE SCALE GENOMIC DNA]</scope>
    <source>
        <strain evidence="10">SNU_AA5</strain>
        <tissue evidence="10">Soma without cirri and trophi</tissue>
    </source>
</reference>
<keyword evidence="6" id="KW-0648">Protein biosynthesis</keyword>
<feature type="domain" description="W2" evidence="9">
    <location>
        <begin position="222"/>
        <end position="381"/>
    </location>
</feature>
<dbReference type="GO" id="GO:0003743">
    <property type="term" value="F:translation initiation factor activity"/>
    <property type="evidence" value="ECO:0007669"/>
    <property type="project" value="UniProtKB-KW"/>
</dbReference>
<dbReference type="PROSITE" id="PS51363">
    <property type="entry name" value="W2"/>
    <property type="match status" value="1"/>
</dbReference>
<comment type="caution">
    <text evidence="10">The sequence shown here is derived from an EMBL/GenBank/DDBJ whole genome shotgun (WGS) entry which is preliminary data.</text>
</comment>
<dbReference type="GO" id="GO:0071074">
    <property type="term" value="F:eukaryotic initiation factor eIF2 binding"/>
    <property type="evidence" value="ECO:0007669"/>
    <property type="project" value="TreeGrafter"/>
</dbReference>
<dbReference type="SUPFAM" id="SSF48371">
    <property type="entry name" value="ARM repeat"/>
    <property type="match status" value="1"/>
</dbReference>
<keyword evidence="11" id="KW-1185">Reference proteome</keyword>
<dbReference type="GO" id="GO:0005092">
    <property type="term" value="F:GDP-dissociation inhibitor activity"/>
    <property type="evidence" value="ECO:0007669"/>
    <property type="project" value="TreeGrafter"/>
</dbReference>
<dbReference type="CDD" id="cd11561">
    <property type="entry name" value="W2_eIF5"/>
    <property type="match status" value="1"/>
</dbReference>
<evidence type="ECO:0000256" key="5">
    <source>
        <dbReference type="ARBA" id="ARBA00022741"/>
    </source>
</evidence>
<dbReference type="FunFam" id="3.30.30.170:FF:000002">
    <property type="entry name" value="Eukaryotic translation initiation factor 5"/>
    <property type="match status" value="1"/>
</dbReference>
<dbReference type="PANTHER" id="PTHR23001">
    <property type="entry name" value="EUKARYOTIC TRANSLATION INITIATION FACTOR"/>
    <property type="match status" value="1"/>
</dbReference>
<evidence type="ECO:0000313" key="11">
    <source>
        <dbReference type="Proteomes" id="UP000440578"/>
    </source>
</evidence>
<dbReference type="Gene3D" id="3.30.30.170">
    <property type="match status" value="1"/>
</dbReference>
<dbReference type="Proteomes" id="UP000440578">
    <property type="component" value="Unassembled WGS sequence"/>
</dbReference>
<organism evidence="10 11">
    <name type="scientific">Amphibalanus amphitrite</name>
    <name type="common">Striped barnacle</name>
    <name type="synonym">Balanus amphitrite</name>
    <dbReference type="NCBI Taxonomy" id="1232801"/>
    <lineage>
        <taxon>Eukaryota</taxon>
        <taxon>Metazoa</taxon>
        <taxon>Ecdysozoa</taxon>
        <taxon>Arthropoda</taxon>
        <taxon>Crustacea</taxon>
        <taxon>Multicrustacea</taxon>
        <taxon>Cirripedia</taxon>
        <taxon>Thoracica</taxon>
        <taxon>Thoracicalcarea</taxon>
        <taxon>Balanomorpha</taxon>
        <taxon>Balanoidea</taxon>
        <taxon>Balanidae</taxon>
        <taxon>Amphibalaninae</taxon>
        <taxon>Amphibalanus</taxon>
    </lineage>
</organism>
<dbReference type="InterPro" id="IPR016190">
    <property type="entry name" value="Transl_init_fac_IF2/IF5_Zn-bd"/>
</dbReference>
<dbReference type="InterPro" id="IPR002735">
    <property type="entry name" value="Transl_init_fac_IF2/IF5_dom"/>
</dbReference>
<evidence type="ECO:0000256" key="8">
    <source>
        <dbReference type="SAM" id="MobiDB-lite"/>
    </source>
</evidence>
<evidence type="ECO:0000313" key="10">
    <source>
        <dbReference type="EMBL" id="KAF0305959.1"/>
    </source>
</evidence>
<comment type="similarity">
    <text evidence="1">Belongs to the eIF-2-beta/eIF-5 family.</text>
</comment>
<feature type="compositionally biased region" description="Basic residues" evidence="8">
    <location>
        <begin position="145"/>
        <end position="157"/>
    </location>
</feature>
<gene>
    <name evidence="10" type="primary">eIF5</name>
    <name evidence="10" type="ORF">FJT64_022508</name>
</gene>
<keyword evidence="7" id="KW-0342">GTP-binding</keyword>
<keyword evidence="5" id="KW-0547">Nucleotide-binding</keyword>
<protein>
    <recommendedName>
        <fullName evidence="2">Eukaryotic translation initiation factor 5</fullName>
    </recommendedName>
</protein>
<dbReference type="AlphaFoldDB" id="A0A6A4WL58"/>
<dbReference type="Pfam" id="PF02020">
    <property type="entry name" value="W2"/>
    <property type="match status" value="1"/>
</dbReference>
<evidence type="ECO:0000256" key="2">
    <source>
        <dbReference type="ARBA" id="ARBA00018059"/>
    </source>
</evidence>
<evidence type="ECO:0000256" key="7">
    <source>
        <dbReference type="ARBA" id="ARBA00023134"/>
    </source>
</evidence>
<dbReference type="Gene3D" id="1.25.40.180">
    <property type="match status" value="1"/>
</dbReference>
<feature type="compositionally biased region" description="Acidic residues" evidence="8">
    <location>
        <begin position="415"/>
        <end position="429"/>
    </location>
</feature>
<dbReference type="InterPro" id="IPR016024">
    <property type="entry name" value="ARM-type_fold"/>
</dbReference>
<proteinExistence type="inferred from homology"/>
<dbReference type="SUPFAM" id="SSF75689">
    <property type="entry name" value="Zinc-binding domain of translation initiation factor 2 beta"/>
    <property type="match status" value="1"/>
</dbReference>
<feature type="region of interest" description="Disordered" evidence="8">
    <location>
        <begin position="400"/>
        <end position="429"/>
    </location>
</feature>
<dbReference type="InterPro" id="IPR003307">
    <property type="entry name" value="W2_domain"/>
</dbReference>